<keyword evidence="2" id="KW-0479">Metal-binding</keyword>
<evidence type="ECO:0000256" key="4">
    <source>
        <dbReference type="ARBA" id="ARBA00022833"/>
    </source>
</evidence>
<dbReference type="InterPro" id="IPR044810">
    <property type="entry name" value="WRKY_plant"/>
</dbReference>
<feature type="compositionally biased region" description="Acidic residues" evidence="10">
    <location>
        <begin position="234"/>
        <end position="245"/>
    </location>
</feature>
<dbReference type="PANTHER" id="PTHR31221:SF130">
    <property type="entry name" value="WRKY TRANSCRIPTION FACTOR 3-RELATED"/>
    <property type="match status" value="1"/>
</dbReference>
<feature type="compositionally biased region" description="Polar residues" evidence="10">
    <location>
        <begin position="261"/>
        <end position="274"/>
    </location>
</feature>
<evidence type="ECO:0000256" key="8">
    <source>
        <dbReference type="ARBA" id="ARBA00023242"/>
    </source>
</evidence>
<feature type="compositionally biased region" description="Polar residues" evidence="10">
    <location>
        <begin position="359"/>
        <end position="390"/>
    </location>
</feature>
<dbReference type="Gene3D" id="2.20.25.80">
    <property type="entry name" value="WRKY domain"/>
    <property type="match status" value="2"/>
</dbReference>
<evidence type="ECO:0000313" key="13">
    <source>
        <dbReference type="Proteomes" id="UP001293593"/>
    </source>
</evidence>
<dbReference type="GO" id="GO:0003700">
    <property type="term" value="F:DNA-binding transcription factor activity"/>
    <property type="evidence" value="ECO:0007669"/>
    <property type="project" value="InterPro"/>
</dbReference>
<protein>
    <recommendedName>
        <fullName evidence="11">WRKY domain-containing protein</fullName>
    </recommendedName>
</protein>
<feature type="region of interest" description="Disordered" evidence="10">
    <location>
        <begin position="1"/>
        <end position="34"/>
    </location>
</feature>
<evidence type="ECO:0000256" key="3">
    <source>
        <dbReference type="ARBA" id="ARBA00022737"/>
    </source>
</evidence>
<dbReference type="InterPro" id="IPR036576">
    <property type="entry name" value="WRKY_dom_sf"/>
</dbReference>
<dbReference type="PANTHER" id="PTHR31221">
    <property type="entry name" value="WRKY TRANSCRIPTION FACTOR PROTEIN 1-RELATED"/>
    <property type="match status" value="1"/>
</dbReference>
<sequence length="403" mass="44298">MRGTGDQLPPSSEPPPPPRTSMDTLFNGVSSGGAGFGFNSPGPMTLVSNFFNENDDFKSFSQLLAGAMPLSPLTTDGSASSTGLKEQLQMFMVSPAGYNGPPRLFPASQVSAPAVPVNEHTSSAAESMAKQVDLPRSSSIPDSGTTSMKECPNDGFNWRKYGQKQVKGSEFPRSYYKCTHPNCGVKKKVERSIDDDHVVAIIYKGQHNHQPPRPTNKGATCWDQSSAAEHEAEGLSESDEEDAEVEQEKNDEPDLKKRRNTQGMVASEGVTSHRTAMEPRIIVQTTSEVDLLDDGYRWRKYGQKLVKGSPFPRSYYKCTTTGCNVRKHVERATSDPKAVITTYEGKHNHEVPAAKTNSHTFANSSASSQLRPHNSTIPDRQSFNQQQQHQPVARLRLKEEQIA</sequence>
<dbReference type="GO" id="GO:0005634">
    <property type="term" value="C:nucleus"/>
    <property type="evidence" value="ECO:0007669"/>
    <property type="project" value="UniProtKB-SubCell"/>
</dbReference>
<dbReference type="GO" id="GO:0043565">
    <property type="term" value="F:sequence-specific DNA binding"/>
    <property type="evidence" value="ECO:0007669"/>
    <property type="project" value="InterPro"/>
</dbReference>
<dbReference type="Pfam" id="PF03106">
    <property type="entry name" value="WRKY"/>
    <property type="match status" value="2"/>
</dbReference>
<keyword evidence="6" id="KW-0238">DNA-binding</keyword>
<feature type="domain" description="WRKY" evidence="11">
    <location>
        <begin position="287"/>
        <end position="352"/>
    </location>
</feature>
<evidence type="ECO:0000256" key="9">
    <source>
        <dbReference type="ARBA" id="ARBA00061157"/>
    </source>
</evidence>
<proteinExistence type="inferred from homology"/>
<feature type="region of interest" description="Disordered" evidence="10">
    <location>
        <begin position="126"/>
        <end position="151"/>
    </location>
</feature>
<keyword evidence="4" id="KW-0862">Zinc</keyword>
<dbReference type="FunFam" id="2.20.25.80:FF:000006">
    <property type="entry name" value="WRKY transcription factor"/>
    <property type="match status" value="1"/>
</dbReference>
<feature type="region of interest" description="Disordered" evidence="10">
    <location>
        <begin position="359"/>
        <end position="392"/>
    </location>
</feature>
<dbReference type="PROSITE" id="PS50811">
    <property type="entry name" value="WRKY"/>
    <property type="match status" value="2"/>
</dbReference>
<dbReference type="SUPFAM" id="SSF118290">
    <property type="entry name" value="WRKY DNA-binding domain"/>
    <property type="match status" value="2"/>
</dbReference>
<keyword evidence="5" id="KW-0805">Transcription regulation</keyword>
<feature type="domain" description="WRKY" evidence="11">
    <location>
        <begin position="147"/>
        <end position="212"/>
    </location>
</feature>
<feature type="region of interest" description="Disordered" evidence="10">
    <location>
        <begin position="205"/>
        <end position="277"/>
    </location>
</feature>
<evidence type="ECO:0000256" key="1">
    <source>
        <dbReference type="ARBA" id="ARBA00004123"/>
    </source>
</evidence>
<organism evidence="12 13">
    <name type="scientific">Acacia crassicarpa</name>
    <name type="common">northern wattle</name>
    <dbReference type="NCBI Taxonomy" id="499986"/>
    <lineage>
        <taxon>Eukaryota</taxon>
        <taxon>Viridiplantae</taxon>
        <taxon>Streptophyta</taxon>
        <taxon>Embryophyta</taxon>
        <taxon>Tracheophyta</taxon>
        <taxon>Spermatophyta</taxon>
        <taxon>Magnoliopsida</taxon>
        <taxon>eudicotyledons</taxon>
        <taxon>Gunneridae</taxon>
        <taxon>Pentapetalae</taxon>
        <taxon>rosids</taxon>
        <taxon>fabids</taxon>
        <taxon>Fabales</taxon>
        <taxon>Fabaceae</taxon>
        <taxon>Caesalpinioideae</taxon>
        <taxon>mimosoid clade</taxon>
        <taxon>Acacieae</taxon>
        <taxon>Acacia</taxon>
    </lineage>
</organism>
<dbReference type="FunFam" id="2.20.25.80:FF:000003">
    <property type="entry name" value="WRKY transcription factor 57"/>
    <property type="match status" value="1"/>
</dbReference>
<keyword evidence="3" id="KW-0677">Repeat</keyword>
<keyword evidence="7" id="KW-0804">Transcription</keyword>
<reference evidence="12" key="1">
    <citation type="submission" date="2023-10" db="EMBL/GenBank/DDBJ databases">
        <title>Chromosome-level genome of the transformable northern wattle, Acacia crassicarpa.</title>
        <authorList>
            <person name="Massaro I."/>
            <person name="Sinha N.R."/>
            <person name="Poethig S."/>
            <person name="Leichty A.R."/>
        </authorList>
    </citation>
    <scope>NUCLEOTIDE SEQUENCE</scope>
    <source>
        <strain evidence="12">Acra3RX</strain>
        <tissue evidence="12">Leaf</tissue>
    </source>
</reference>
<dbReference type="AlphaFoldDB" id="A0AAE1JXA1"/>
<keyword evidence="8" id="KW-0539">Nucleus</keyword>
<accession>A0AAE1JXA1</accession>
<feature type="compositionally biased region" description="Polar residues" evidence="10">
    <location>
        <begin position="136"/>
        <end position="148"/>
    </location>
</feature>
<keyword evidence="13" id="KW-1185">Reference proteome</keyword>
<comment type="similarity">
    <text evidence="9">Belongs to the WRKY group I family.</text>
</comment>
<evidence type="ECO:0000256" key="10">
    <source>
        <dbReference type="SAM" id="MobiDB-lite"/>
    </source>
</evidence>
<name>A0AAE1JXA1_9FABA</name>
<evidence type="ECO:0000256" key="2">
    <source>
        <dbReference type="ARBA" id="ARBA00022723"/>
    </source>
</evidence>
<evidence type="ECO:0000259" key="11">
    <source>
        <dbReference type="PROSITE" id="PS50811"/>
    </source>
</evidence>
<comment type="caution">
    <text evidence="12">The sequence shown here is derived from an EMBL/GenBank/DDBJ whole genome shotgun (WGS) entry which is preliminary data.</text>
</comment>
<dbReference type="SMART" id="SM00774">
    <property type="entry name" value="WRKY"/>
    <property type="match status" value="2"/>
</dbReference>
<evidence type="ECO:0000256" key="5">
    <source>
        <dbReference type="ARBA" id="ARBA00023015"/>
    </source>
</evidence>
<dbReference type="GO" id="GO:0046872">
    <property type="term" value="F:metal ion binding"/>
    <property type="evidence" value="ECO:0007669"/>
    <property type="project" value="UniProtKB-KW"/>
</dbReference>
<dbReference type="InterPro" id="IPR003657">
    <property type="entry name" value="WRKY_dom"/>
</dbReference>
<feature type="compositionally biased region" description="Basic and acidic residues" evidence="10">
    <location>
        <begin position="246"/>
        <end position="255"/>
    </location>
</feature>
<evidence type="ECO:0000313" key="12">
    <source>
        <dbReference type="EMBL" id="KAK4261049.1"/>
    </source>
</evidence>
<evidence type="ECO:0000256" key="6">
    <source>
        <dbReference type="ARBA" id="ARBA00023125"/>
    </source>
</evidence>
<evidence type="ECO:0000256" key="7">
    <source>
        <dbReference type="ARBA" id="ARBA00023163"/>
    </source>
</evidence>
<dbReference type="EMBL" id="JAWXYG010000010">
    <property type="protein sequence ID" value="KAK4261049.1"/>
    <property type="molecule type" value="Genomic_DNA"/>
</dbReference>
<dbReference type="Proteomes" id="UP001293593">
    <property type="component" value="Unassembled WGS sequence"/>
</dbReference>
<comment type="subcellular location">
    <subcellularLocation>
        <location evidence="1">Nucleus</location>
    </subcellularLocation>
</comment>
<gene>
    <name evidence="12" type="ORF">QN277_004101</name>
</gene>